<evidence type="ECO:0000256" key="8">
    <source>
        <dbReference type="SAM" id="Phobius"/>
    </source>
</evidence>
<dbReference type="PANTHER" id="PTHR48090">
    <property type="entry name" value="UNDECAPRENYL-PHOSPHATE 4-DEOXY-4-FORMAMIDO-L-ARABINOSE TRANSFERASE-RELATED"/>
    <property type="match status" value="1"/>
</dbReference>
<keyword evidence="3 10" id="KW-0808">Transferase</keyword>
<name>A0A3G1KZ90_FORW1</name>
<dbReference type="KEGG" id="fwa:DCMF_25850"/>
<dbReference type="CDD" id="cd04187">
    <property type="entry name" value="DPM1_like_bac"/>
    <property type="match status" value="1"/>
</dbReference>
<organism evidence="10 11">
    <name type="scientific">Formimonas warabiya</name>
    <dbReference type="NCBI Taxonomy" id="1761012"/>
    <lineage>
        <taxon>Bacteria</taxon>
        <taxon>Bacillati</taxon>
        <taxon>Bacillota</taxon>
        <taxon>Clostridia</taxon>
        <taxon>Eubacteriales</taxon>
        <taxon>Peptococcaceae</taxon>
        <taxon>Candidatus Formimonas</taxon>
    </lineage>
</organism>
<protein>
    <submittedName>
        <fullName evidence="10">Glycosyltransferase</fullName>
    </submittedName>
</protein>
<keyword evidence="11" id="KW-1185">Reference proteome</keyword>
<evidence type="ECO:0000256" key="7">
    <source>
        <dbReference type="ARBA" id="ARBA00023136"/>
    </source>
</evidence>
<keyword evidence="1" id="KW-1003">Cell membrane</keyword>
<dbReference type="Gene3D" id="3.90.550.10">
    <property type="entry name" value="Spore Coat Polysaccharide Biosynthesis Protein SpsA, Chain A"/>
    <property type="match status" value="1"/>
</dbReference>
<dbReference type="RefSeq" id="WP_148137098.1">
    <property type="nucleotide sequence ID" value="NZ_CP017634.1"/>
</dbReference>
<sequence length="326" mass="36972">MNSVNCISLVIPLLNEQDSIKILYNKLTSILKVIDKAYEIIFVDDGSNDNSPEIIREICRQDINVKLIRFRRNFGKATALSSGFEIAKGDVIITMDADLQDEPNEIPKMLAKLTEGFDLVSGWKLIRNDPISKTLPSKLFNKTVSFVSGLELHDFNCGFKAYRREIIKNIQLYGEMHRYIPALAHNMGFKVGEIPVKHNARQFGKSKYGFNRFLRGLFDCLTVLFLTKYVKRPLHFFGKFGLISGFVGAVICIYLTIIKILGEKIGNRPLLNLGILLIILGAQFFSTGLIAEMITLNNHKKYNKNNQVQILEIININDSRLQNAVN</sequence>
<gene>
    <name evidence="10" type="ORF">DCMF_25850</name>
</gene>
<dbReference type="InterPro" id="IPR001173">
    <property type="entry name" value="Glyco_trans_2-like"/>
</dbReference>
<dbReference type="EMBL" id="CP017634">
    <property type="protein sequence ID" value="ATW27720.1"/>
    <property type="molecule type" value="Genomic_DNA"/>
</dbReference>
<dbReference type="OrthoDB" id="9807778at2"/>
<feature type="domain" description="Glycosyltransferase 2-like" evidence="9">
    <location>
        <begin position="8"/>
        <end position="170"/>
    </location>
</feature>
<evidence type="ECO:0000256" key="2">
    <source>
        <dbReference type="ARBA" id="ARBA00022676"/>
    </source>
</evidence>
<accession>A0A3G1KZ90</accession>
<dbReference type="GO" id="GO:0009103">
    <property type="term" value="P:lipopolysaccharide biosynthetic process"/>
    <property type="evidence" value="ECO:0007669"/>
    <property type="project" value="UniProtKB-KW"/>
</dbReference>
<evidence type="ECO:0000256" key="3">
    <source>
        <dbReference type="ARBA" id="ARBA00022679"/>
    </source>
</evidence>
<dbReference type="GO" id="GO:0099621">
    <property type="term" value="F:undecaprenyl-phosphate 4-deoxy-4-formamido-L-arabinose transferase activity"/>
    <property type="evidence" value="ECO:0007669"/>
    <property type="project" value="TreeGrafter"/>
</dbReference>
<evidence type="ECO:0000256" key="6">
    <source>
        <dbReference type="ARBA" id="ARBA00022989"/>
    </source>
</evidence>
<evidence type="ECO:0000259" key="9">
    <source>
        <dbReference type="Pfam" id="PF00535"/>
    </source>
</evidence>
<dbReference type="SUPFAM" id="SSF53448">
    <property type="entry name" value="Nucleotide-diphospho-sugar transferases"/>
    <property type="match status" value="1"/>
</dbReference>
<evidence type="ECO:0000256" key="4">
    <source>
        <dbReference type="ARBA" id="ARBA00022692"/>
    </source>
</evidence>
<dbReference type="InterPro" id="IPR050256">
    <property type="entry name" value="Glycosyltransferase_2"/>
</dbReference>
<feature type="transmembrane region" description="Helical" evidence="8">
    <location>
        <begin position="270"/>
        <end position="291"/>
    </location>
</feature>
<keyword evidence="5" id="KW-0448">Lipopolysaccharide biosynthesis</keyword>
<evidence type="ECO:0000313" key="11">
    <source>
        <dbReference type="Proteomes" id="UP000323521"/>
    </source>
</evidence>
<keyword evidence="7 8" id="KW-0472">Membrane</keyword>
<keyword evidence="4 8" id="KW-0812">Transmembrane</keyword>
<dbReference type="GO" id="GO:0005886">
    <property type="term" value="C:plasma membrane"/>
    <property type="evidence" value="ECO:0007669"/>
    <property type="project" value="TreeGrafter"/>
</dbReference>
<keyword evidence="6 8" id="KW-1133">Transmembrane helix</keyword>
<evidence type="ECO:0000256" key="5">
    <source>
        <dbReference type="ARBA" id="ARBA00022985"/>
    </source>
</evidence>
<dbReference type="Pfam" id="PF00535">
    <property type="entry name" value="Glycos_transf_2"/>
    <property type="match status" value="1"/>
</dbReference>
<evidence type="ECO:0000313" key="10">
    <source>
        <dbReference type="EMBL" id="ATW27720.1"/>
    </source>
</evidence>
<dbReference type="PANTHER" id="PTHR48090:SF3">
    <property type="entry name" value="UNDECAPRENYL-PHOSPHATE 4-DEOXY-4-FORMAMIDO-L-ARABINOSE TRANSFERASE"/>
    <property type="match status" value="1"/>
</dbReference>
<dbReference type="InterPro" id="IPR029044">
    <property type="entry name" value="Nucleotide-diphossugar_trans"/>
</dbReference>
<evidence type="ECO:0000256" key="1">
    <source>
        <dbReference type="ARBA" id="ARBA00022475"/>
    </source>
</evidence>
<reference evidence="10 11" key="1">
    <citation type="submission" date="2016-10" db="EMBL/GenBank/DDBJ databases">
        <title>Complete Genome Sequence of Peptococcaceae strain DCMF.</title>
        <authorList>
            <person name="Edwards R.J."/>
            <person name="Holland S.I."/>
            <person name="Deshpande N.P."/>
            <person name="Wong Y.K."/>
            <person name="Ertan H."/>
            <person name="Manefield M."/>
            <person name="Russell T.L."/>
            <person name="Lee M.J."/>
        </authorList>
    </citation>
    <scope>NUCLEOTIDE SEQUENCE [LARGE SCALE GENOMIC DNA]</scope>
    <source>
        <strain evidence="10 11">DCMF</strain>
    </source>
</reference>
<keyword evidence="2" id="KW-0328">Glycosyltransferase</keyword>
<dbReference type="Proteomes" id="UP000323521">
    <property type="component" value="Chromosome"/>
</dbReference>
<dbReference type="AlphaFoldDB" id="A0A3G1KZ90"/>
<feature type="transmembrane region" description="Helical" evidence="8">
    <location>
        <begin position="236"/>
        <end position="258"/>
    </location>
</feature>
<proteinExistence type="predicted"/>